<evidence type="ECO:0000313" key="1">
    <source>
        <dbReference type="EMBL" id="MBP2055044.1"/>
    </source>
</evidence>
<keyword evidence="2" id="KW-1185">Reference proteome</keyword>
<sequence length="36" mass="3703">MDTALLGGPAPDPDAIRIRSQEAANDLLALAEAGRL</sequence>
<proteinExistence type="predicted"/>
<protein>
    <submittedName>
        <fullName evidence="1">Uncharacterized protein</fullName>
    </submittedName>
</protein>
<name>A0ABS4M5U8_9ACTN</name>
<gene>
    <name evidence="1" type="ORF">J2Z21_008057</name>
</gene>
<reference evidence="1 2" key="1">
    <citation type="submission" date="2021-03" db="EMBL/GenBank/DDBJ databases">
        <title>Genomic Encyclopedia of Type Strains, Phase IV (KMG-IV): sequencing the most valuable type-strain genomes for metagenomic binning, comparative biology and taxonomic classification.</title>
        <authorList>
            <person name="Goeker M."/>
        </authorList>
    </citation>
    <scope>NUCLEOTIDE SEQUENCE [LARGE SCALE GENOMIC DNA]</scope>
    <source>
        <strain evidence="1 2">DSM 40499</strain>
    </source>
</reference>
<accession>A0ABS4M5U8</accession>
<dbReference type="EMBL" id="JAGGLP010000026">
    <property type="protein sequence ID" value="MBP2055044.1"/>
    <property type="molecule type" value="Genomic_DNA"/>
</dbReference>
<evidence type="ECO:0000313" key="2">
    <source>
        <dbReference type="Proteomes" id="UP001519309"/>
    </source>
</evidence>
<organism evidence="1 2">
    <name type="scientific">Streptomyces griseochromogenes</name>
    <dbReference type="NCBI Taxonomy" id="68214"/>
    <lineage>
        <taxon>Bacteria</taxon>
        <taxon>Bacillati</taxon>
        <taxon>Actinomycetota</taxon>
        <taxon>Actinomycetes</taxon>
        <taxon>Kitasatosporales</taxon>
        <taxon>Streptomycetaceae</taxon>
        <taxon>Streptomyces</taxon>
    </lineage>
</organism>
<comment type="caution">
    <text evidence="1">The sequence shown here is derived from an EMBL/GenBank/DDBJ whole genome shotgun (WGS) entry which is preliminary data.</text>
</comment>
<dbReference type="Proteomes" id="UP001519309">
    <property type="component" value="Unassembled WGS sequence"/>
</dbReference>